<dbReference type="Proteomes" id="UP001152320">
    <property type="component" value="Chromosome 12"/>
</dbReference>
<evidence type="ECO:0000256" key="3">
    <source>
        <dbReference type="SAM" id="Phobius"/>
    </source>
</evidence>
<evidence type="ECO:0000313" key="4">
    <source>
        <dbReference type="EMBL" id="KAJ8031518.1"/>
    </source>
</evidence>
<sequence>MNIWSLTISIKSTEGISICCQIIQTGFLFLSSFSSYFLFPFSHFCCPSLNQIFFPLDCFHQSNHTTRLGATLSTAAWKKLVQDEGPMTDTRGRFSSLVSNRASVVSYPSRQMERTNTLQPIEQKADTGAEKTRRVTSVTFTPGVTSNQKEVSPLARPNDSSPPSTGNRKTSLKTLTERRPSVDRKDSIASGDESFRLGFEQGVQNQVSQELEELREQQRIMVENLEELMDSMDEDDKEEISRSTRSYPQLSQLFVHPSAIPWVKVQKIARLAATFFLVLAACFSVVFTLMPVSSLGAGAIVFESPWSTVKQFFWPYTSLSHTDSPPR</sequence>
<feature type="compositionally biased region" description="Basic and acidic residues" evidence="2">
    <location>
        <begin position="175"/>
        <end position="187"/>
    </location>
</feature>
<name>A0A9Q1BR41_HOLLE</name>
<evidence type="ECO:0000313" key="5">
    <source>
        <dbReference type="Proteomes" id="UP001152320"/>
    </source>
</evidence>
<feature type="compositionally biased region" description="Polar residues" evidence="2">
    <location>
        <begin position="106"/>
        <end position="120"/>
    </location>
</feature>
<evidence type="ECO:0000256" key="1">
    <source>
        <dbReference type="SAM" id="Coils"/>
    </source>
</evidence>
<dbReference type="AlphaFoldDB" id="A0A9Q1BR41"/>
<feature type="region of interest" description="Disordered" evidence="2">
    <location>
        <begin position="106"/>
        <end position="190"/>
    </location>
</feature>
<keyword evidence="3" id="KW-0812">Transmembrane</keyword>
<feature type="coiled-coil region" evidence="1">
    <location>
        <begin position="204"/>
        <end position="235"/>
    </location>
</feature>
<reference evidence="4" key="1">
    <citation type="submission" date="2021-10" db="EMBL/GenBank/DDBJ databases">
        <title>Tropical sea cucumber genome reveals ecological adaptation and Cuvierian tubules defense mechanism.</title>
        <authorList>
            <person name="Chen T."/>
        </authorList>
    </citation>
    <scope>NUCLEOTIDE SEQUENCE</scope>
    <source>
        <strain evidence="4">Nanhai2018</strain>
        <tissue evidence="4">Muscle</tissue>
    </source>
</reference>
<dbReference type="EMBL" id="JAIZAY010000012">
    <property type="protein sequence ID" value="KAJ8031518.1"/>
    <property type="molecule type" value="Genomic_DNA"/>
</dbReference>
<keyword evidence="3" id="KW-0472">Membrane</keyword>
<accession>A0A9Q1BR41</accession>
<gene>
    <name evidence="4" type="ORF">HOLleu_24730</name>
</gene>
<evidence type="ECO:0000256" key="2">
    <source>
        <dbReference type="SAM" id="MobiDB-lite"/>
    </source>
</evidence>
<keyword evidence="5" id="KW-1185">Reference proteome</keyword>
<feature type="compositionally biased region" description="Polar residues" evidence="2">
    <location>
        <begin position="135"/>
        <end position="150"/>
    </location>
</feature>
<comment type="caution">
    <text evidence="4">The sequence shown here is derived from an EMBL/GenBank/DDBJ whole genome shotgun (WGS) entry which is preliminary data.</text>
</comment>
<keyword evidence="3" id="KW-1133">Transmembrane helix</keyword>
<protein>
    <submittedName>
        <fullName evidence="4">Uncharacterized protein</fullName>
    </submittedName>
</protein>
<keyword evidence="1" id="KW-0175">Coiled coil</keyword>
<proteinExistence type="predicted"/>
<feature type="transmembrane region" description="Helical" evidence="3">
    <location>
        <begin position="275"/>
        <end position="302"/>
    </location>
</feature>
<feature type="compositionally biased region" description="Polar residues" evidence="2">
    <location>
        <begin position="158"/>
        <end position="174"/>
    </location>
</feature>
<organism evidence="4 5">
    <name type="scientific">Holothuria leucospilota</name>
    <name type="common">Black long sea cucumber</name>
    <name type="synonym">Mertensiothuria leucospilota</name>
    <dbReference type="NCBI Taxonomy" id="206669"/>
    <lineage>
        <taxon>Eukaryota</taxon>
        <taxon>Metazoa</taxon>
        <taxon>Echinodermata</taxon>
        <taxon>Eleutherozoa</taxon>
        <taxon>Echinozoa</taxon>
        <taxon>Holothuroidea</taxon>
        <taxon>Aspidochirotacea</taxon>
        <taxon>Aspidochirotida</taxon>
        <taxon>Holothuriidae</taxon>
        <taxon>Holothuria</taxon>
    </lineage>
</organism>
<feature type="compositionally biased region" description="Basic and acidic residues" evidence="2">
    <location>
        <begin position="123"/>
        <end position="133"/>
    </location>
</feature>